<keyword evidence="3 6" id="KW-0560">Oxidoreductase</keyword>
<comment type="subunit">
    <text evidence="6">Homodimer.</text>
</comment>
<feature type="binding site" evidence="6">
    <location>
        <begin position="23"/>
        <end position="25"/>
    </location>
    <ligand>
        <name>FMN</name>
        <dbReference type="ChEBI" id="CHEBI:58210"/>
    </ligand>
</feature>
<gene>
    <name evidence="6" type="primary">azoR</name>
    <name evidence="9" type="ORF">GGR16_000502</name>
</gene>
<feature type="binding site" evidence="6">
    <location>
        <position position="10"/>
    </location>
    <ligand>
        <name>FMN</name>
        <dbReference type="ChEBI" id="CHEBI:58210"/>
    </ligand>
</feature>
<keyword evidence="10" id="KW-1185">Reference proteome</keyword>
<dbReference type="InterPro" id="IPR003680">
    <property type="entry name" value="Flavodoxin_fold"/>
</dbReference>
<sequence>MATILHIDASARPAGSDLATFGSHSRRLSKRFVARWRNQRPKDTVLYRDVGLTPPAPVSAAWIHAAFTPKERRAPWMDGVLRESDMLIDELIGADVIVAGVPMYNFGVPAPFKAYIDNIVRVGRTFGFDRARPGEPYWPLLAGMGKRLVILSSRGDFGYGEGERIAHMNHVEPSIRTAFGYIGITDVASVAVEYDEFADERLAASIAAAERAVDELAERLAAAVGEEEREAASEAAA</sequence>
<dbReference type="InterPro" id="IPR029039">
    <property type="entry name" value="Flavoprotein-like_sf"/>
</dbReference>
<dbReference type="AlphaFoldDB" id="A0A840BXJ5"/>
<dbReference type="PANTHER" id="PTHR43741">
    <property type="entry name" value="FMN-DEPENDENT NADH-AZOREDUCTASE 1"/>
    <property type="match status" value="1"/>
</dbReference>
<dbReference type="InterPro" id="IPR050104">
    <property type="entry name" value="FMN-dep_NADH:Q_OxRdtase_AzoR1"/>
</dbReference>
<dbReference type="EMBL" id="JACIEN010000001">
    <property type="protein sequence ID" value="MBB4015496.1"/>
    <property type="molecule type" value="Genomic_DNA"/>
</dbReference>
<evidence type="ECO:0000313" key="9">
    <source>
        <dbReference type="EMBL" id="MBB4015496.1"/>
    </source>
</evidence>
<keyword evidence="2 6" id="KW-0288">FMN</keyword>
<keyword evidence="1 6" id="KW-0285">Flavoprotein</keyword>
<comment type="function">
    <text evidence="6">Also exhibits azoreductase activity. Catalyzes the reductive cleavage of the azo bond in aromatic azo compounds to the corresponding amines.</text>
</comment>
<feature type="coiled-coil region" evidence="7">
    <location>
        <begin position="199"/>
        <end position="226"/>
    </location>
</feature>
<reference evidence="9 10" key="1">
    <citation type="submission" date="2020-08" db="EMBL/GenBank/DDBJ databases">
        <title>Genomic Encyclopedia of Type Strains, Phase IV (KMG-IV): sequencing the most valuable type-strain genomes for metagenomic binning, comparative biology and taxonomic classification.</title>
        <authorList>
            <person name="Goeker M."/>
        </authorList>
    </citation>
    <scope>NUCLEOTIDE SEQUENCE [LARGE SCALE GENOMIC DNA]</scope>
    <source>
        <strain evidence="9 10">DSM 103737</strain>
    </source>
</reference>
<evidence type="ECO:0000313" key="10">
    <source>
        <dbReference type="Proteomes" id="UP000577362"/>
    </source>
</evidence>
<evidence type="ECO:0000259" key="8">
    <source>
        <dbReference type="Pfam" id="PF02525"/>
    </source>
</evidence>
<proteinExistence type="inferred from homology"/>
<keyword evidence="7" id="KW-0175">Coiled coil</keyword>
<evidence type="ECO:0000256" key="5">
    <source>
        <dbReference type="ARBA" id="ARBA00048542"/>
    </source>
</evidence>
<dbReference type="Pfam" id="PF02525">
    <property type="entry name" value="Flavodoxin_2"/>
    <property type="match status" value="1"/>
</dbReference>
<evidence type="ECO:0000256" key="1">
    <source>
        <dbReference type="ARBA" id="ARBA00022630"/>
    </source>
</evidence>
<dbReference type="Proteomes" id="UP000577362">
    <property type="component" value="Unassembled WGS sequence"/>
</dbReference>
<dbReference type="InterPro" id="IPR023048">
    <property type="entry name" value="NADH:quinone_OxRdtase_FMN_depd"/>
</dbReference>
<dbReference type="EC" id="1.6.5.-" evidence="6"/>
<keyword evidence="4 6" id="KW-0520">NAD</keyword>
<evidence type="ECO:0000256" key="2">
    <source>
        <dbReference type="ARBA" id="ARBA00022643"/>
    </source>
</evidence>
<comment type="caution">
    <text evidence="6">Lacks conserved residue(s) required for the propagation of feature annotation.</text>
</comment>
<comment type="catalytic activity">
    <reaction evidence="5">
        <text>N,N-dimethyl-1,4-phenylenediamine + anthranilate + 2 NAD(+) = 2-(4-dimethylaminophenyl)diazenylbenzoate + 2 NADH + 2 H(+)</text>
        <dbReference type="Rhea" id="RHEA:55872"/>
        <dbReference type="ChEBI" id="CHEBI:15378"/>
        <dbReference type="ChEBI" id="CHEBI:15783"/>
        <dbReference type="ChEBI" id="CHEBI:16567"/>
        <dbReference type="ChEBI" id="CHEBI:57540"/>
        <dbReference type="ChEBI" id="CHEBI:57945"/>
        <dbReference type="ChEBI" id="CHEBI:71579"/>
        <dbReference type="EC" id="1.7.1.17"/>
    </reaction>
    <physiologicalReaction direction="right-to-left" evidence="5">
        <dbReference type="Rhea" id="RHEA:55874"/>
    </physiologicalReaction>
</comment>
<dbReference type="SUPFAM" id="SSF52218">
    <property type="entry name" value="Flavoproteins"/>
    <property type="match status" value="1"/>
</dbReference>
<dbReference type="Gene3D" id="3.40.50.360">
    <property type="match status" value="1"/>
</dbReference>
<accession>A0A840BXJ5</accession>
<name>A0A840BXJ5_9HYPH</name>
<dbReference type="GO" id="GO:0010181">
    <property type="term" value="F:FMN binding"/>
    <property type="evidence" value="ECO:0007669"/>
    <property type="project" value="UniProtKB-UniRule"/>
</dbReference>
<dbReference type="RefSeq" id="WP_019400572.1">
    <property type="nucleotide sequence ID" value="NZ_JACIEN010000001.1"/>
</dbReference>
<comment type="caution">
    <text evidence="9">The sequence shown here is derived from an EMBL/GenBank/DDBJ whole genome shotgun (WGS) entry which is preliminary data.</text>
</comment>
<evidence type="ECO:0000256" key="7">
    <source>
        <dbReference type="SAM" id="Coils"/>
    </source>
</evidence>
<feature type="binding site" evidence="6">
    <location>
        <begin position="103"/>
        <end position="106"/>
    </location>
    <ligand>
        <name>FMN</name>
        <dbReference type="ChEBI" id="CHEBI:58210"/>
    </ligand>
</feature>
<dbReference type="HAMAP" id="MF_01216">
    <property type="entry name" value="Azoreductase_type1"/>
    <property type="match status" value="1"/>
</dbReference>
<dbReference type="GO" id="GO:0016655">
    <property type="term" value="F:oxidoreductase activity, acting on NAD(P)H, quinone or similar compound as acceptor"/>
    <property type="evidence" value="ECO:0007669"/>
    <property type="project" value="InterPro"/>
</dbReference>
<organism evidence="9 10">
    <name type="scientific">Chelatococcus caeni</name>
    <dbReference type="NCBI Taxonomy" id="1348468"/>
    <lineage>
        <taxon>Bacteria</taxon>
        <taxon>Pseudomonadati</taxon>
        <taxon>Pseudomonadota</taxon>
        <taxon>Alphaproteobacteria</taxon>
        <taxon>Hyphomicrobiales</taxon>
        <taxon>Chelatococcaceae</taxon>
        <taxon>Chelatococcus</taxon>
    </lineage>
</organism>
<protein>
    <recommendedName>
        <fullName evidence="6">FMN dependent NADH:quinone oxidoreductase</fullName>
        <ecNumber evidence="6">1.6.5.-</ecNumber>
    </recommendedName>
    <alternativeName>
        <fullName evidence="6">Azo-dye reductase</fullName>
    </alternativeName>
    <alternativeName>
        <fullName evidence="6">FMN-dependent NADH-azo compound oxidoreductase</fullName>
    </alternativeName>
    <alternativeName>
        <fullName evidence="6">FMN-dependent NADH-azoreductase</fullName>
        <ecNumber evidence="6">1.7.1.17</ecNumber>
    </alternativeName>
</protein>
<evidence type="ECO:0000256" key="3">
    <source>
        <dbReference type="ARBA" id="ARBA00023002"/>
    </source>
</evidence>
<comment type="catalytic activity">
    <reaction evidence="6">
        <text>2 a quinone + NADH + H(+) = 2 a 1,4-benzosemiquinone + NAD(+)</text>
        <dbReference type="Rhea" id="RHEA:65952"/>
        <dbReference type="ChEBI" id="CHEBI:15378"/>
        <dbReference type="ChEBI" id="CHEBI:57540"/>
        <dbReference type="ChEBI" id="CHEBI:57945"/>
        <dbReference type="ChEBI" id="CHEBI:132124"/>
        <dbReference type="ChEBI" id="CHEBI:134225"/>
    </reaction>
</comment>
<comment type="similarity">
    <text evidence="6">Belongs to the azoreductase type 1 family.</text>
</comment>
<comment type="cofactor">
    <cofactor evidence="6">
        <name>FMN</name>
        <dbReference type="ChEBI" id="CHEBI:58210"/>
    </cofactor>
    <text evidence="6">Binds 1 FMN per subunit.</text>
</comment>
<dbReference type="GO" id="GO:0016652">
    <property type="term" value="F:oxidoreductase activity, acting on NAD(P)H as acceptor"/>
    <property type="evidence" value="ECO:0007669"/>
    <property type="project" value="UniProtKB-UniRule"/>
</dbReference>
<evidence type="ECO:0000256" key="6">
    <source>
        <dbReference type="HAMAP-Rule" id="MF_01216"/>
    </source>
</evidence>
<evidence type="ECO:0000256" key="4">
    <source>
        <dbReference type="ARBA" id="ARBA00023027"/>
    </source>
</evidence>
<dbReference type="GO" id="GO:0009055">
    <property type="term" value="F:electron transfer activity"/>
    <property type="evidence" value="ECO:0007669"/>
    <property type="project" value="UniProtKB-UniRule"/>
</dbReference>
<dbReference type="PANTHER" id="PTHR43741:SF2">
    <property type="entry name" value="FMN-DEPENDENT NADH:QUINONE OXIDOREDUCTASE"/>
    <property type="match status" value="1"/>
</dbReference>
<comment type="function">
    <text evidence="6">Quinone reductase that provides resistance to thiol-specific stress caused by electrophilic quinones.</text>
</comment>
<feature type="domain" description="Flavodoxin-like fold" evidence="8">
    <location>
        <begin position="3"/>
        <end position="212"/>
    </location>
</feature>
<dbReference type="EC" id="1.7.1.17" evidence="6"/>